<organism evidence="2 3">
    <name type="scientific">Fusarium vanettenii (strain ATCC MYA-4622 / CBS 123669 / FGSC 9596 / NRRL 45880 / 77-13-4)</name>
    <name type="common">Fusarium solani subsp. pisi</name>
    <dbReference type="NCBI Taxonomy" id="660122"/>
    <lineage>
        <taxon>Eukaryota</taxon>
        <taxon>Fungi</taxon>
        <taxon>Dikarya</taxon>
        <taxon>Ascomycota</taxon>
        <taxon>Pezizomycotina</taxon>
        <taxon>Sordariomycetes</taxon>
        <taxon>Hypocreomycetidae</taxon>
        <taxon>Hypocreales</taxon>
        <taxon>Nectriaceae</taxon>
        <taxon>Fusarium</taxon>
        <taxon>Fusarium solani species complex</taxon>
        <taxon>Fusarium vanettenii</taxon>
    </lineage>
</organism>
<dbReference type="RefSeq" id="XP_003054752.1">
    <property type="nucleotide sequence ID" value="XM_003054706.1"/>
</dbReference>
<dbReference type="EMBL" id="GG698896">
    <property type="protein sequence ID" value="EEU49039.1"/>
    <property type="molecule type" value="Genomic_DNA"/>
</dbReference>
<evidence type="ECO:0000313" key="3">
    <source>
        <dbReference type="Proteomes" id="UP000005206"/>
    </source>
</evidence>
<accession>C7YJU6</accession>
<dbReference type="AlphaFoldDB" id="C7YJU6"/>
<evidence type="ECO:0000313" key="2">
    <source>
        <dbReference type="EMBL" id="EEU49039.1"/>
    </source>
</evidence>
<dbReference type="OrthoDB" id="3549294at2759"/>
<evidence type="ECO:0000256" key="1">
    <source>
        <dbReference type="SAM" id="MobiDB-lite"/>
    </source>
</evidence>
<reference evidence="2 3" key="1">
    <citation type="journal article" date="2009" name="PLoS Genet.">
        <title>The genome of Nectria haematococca: contribution of supernumerary chromosomes to gene expansion.</title>
        <authorList>
            <person name="Coleman J.J."/>
            <person name="Rounsley S.D."/>
            <person name="Rodriguez-Carres M."/>
            <person name="Kuo A."/>
            <person name="Wasmann C.C."/>
            <person name="Grimwood J."/>
            <person name="Schmutz J."/>
            <person name="Taga M."/>
            <person name="White G.J."/>
            <person name="Zhou S."/>
            <person name="Schwartz D.C."/>
            <person name="Freitag M."/>
            <person name="Ma L.J."/>
            <person name="Danchin E.G."/>
            <person name="Henrissat B."/>
            <person name="Coutinho P.M."/>
            <person name="Nelson D.R."/>
            <person name="Straney D."/>
            <person name="Napoli C.A."/>
            <person name="Barker B.M."/>
            <person name="Gribskov M."/>
            <person name="Rep M."/>
            <person name="Kroken S."/>
            <person name="Molnar I."/>
            <person name="Rensing C."/>
            <person name="Kennell J.C."/>
            <person name="Zamora J."/>
            <person name="Farman M.L."/>
            <person name="Selker E.U."/>
            <person name="Salamov A."/>
            <person name="Shapiro H."/>
            <person name="Pangilinan J."/>
            <person name="Lindquist E."/>
            <person name="Lamers C."/>
            <person name="Grigoriev I.V."/>
            <person name="Geiser D.M."/>
            <person name="Covert S.F."/>
            <person name="Temporini E."/>
            <person name="Vanetten H.D."/>
        </authorList>
    </citation>
    <scope>NUCLEOTIDE SEQUENCE [LARGE SCALE GENOMIC DNA]</scope>
    <source>
        <strain evidence="3">ATCC MYA-4622 / CBS 123669 / FGSC 9596 / NRRL 45880 / 77-13-4</strain>
    </source>
</reference>
<proteinExistence type="predicted"/>
<dbReference type="InParanoid" id="C7YJU6"/>
<keyword evidence="3" id="KW-1185">Reference proteome</keyword>
<dbReference type="KEGG" id="nhe:NECHADRAFT_75802"/>
<name>C7YJU6_FUSV7</name>
<dbReference type="Proteomes" id="UP000005206">
    <property type="component" value="Chromosome 1"/>
</dbReference>
<sequence>MPALINISVLPLSDDRALCEISFPALPTMIRALPADYISITVTCSPVRKIKLVIRGTTDFDLLGASSSNTCSPDMHTIVMITRYSTGNEGALKMKDAIRPDAQAARAMYERGYRTWSSLLKRAVSGDNRLLEDCLSHLEARFSNHHPHFPGNLEIGNSSRNAASAKGKSSWAAANDLDHLPPFEHEAIFRVAWDKPTPTILTSDSRRTTTTLPDIFGTESSHIPVLLLAWAYILAARWAELIPSSHLSQHPSQPTHQPNENGPMPSPRNRDPITVHVGEVDEDAARWWNTLLSGEGCWKATMRNSRGDILYSPWSTRLVSEQPFLIPAKIKAIGSASSHSSLATSNTAHRYLSEYCRFHSINDQKQAALAAALLIPVAKFDYRPIELAMPNFPQCADQRDSQDALVMMENPQLDRLLALSCNPRGSKALLTSIFFEPDVTSNICGMWLRGSFALLNSVQDPHILLKTLMERDPGLGGLWVGAFITGAYRQCLQDGRAAWWKIDLNAAAWTETYMSFIQTPVPAAPGARRISRADECRLLYLCRGLDHYSIPPLFPFAPFGSTALVDTNLDVREHALCGRSHSLGYTGFTWLCQDGEMLEQGKRDMPLTTLRPKCGEVVDCGDVDHDDFDSEDENSEMVTRNIFTWLREQDGFPIAERAIREHEWIDNLEDDDDSFKEGEARSTVGERLGGWLLKTSTQRSYSL</sequence>
<feature type="region of interest" description="Disordered" evidence="1">
    <location>
        <begin position="246"/>
        <end position="273"/>
    </location>
</feature>
<dbReference type="VEuPathDB" id="FungiDB:NECHADRAFT_75802"/>
<dbReference type="STRING" id="660122.C7YJU6"/>
<feature type="compositionally biased region" description="Low complexity" evidence="1">
    <location>
        <begin position="246"/>
        <end position="258"/>
    </location>
</feature>
<dbReference type="HOGENOM" id="CLU_013935_0_0_1"/>
<protein>
    <submittedName>
        <fullName evidence="2">Uncharacterized protein</fullName>
    </submittedName>
</protein>
<dbReference type="OMA" id="KICFHIQ"/>
<dbReference type="eggNOG" id="ENOG502SIZE">
    <property type="taxonomic scope" value="Eukaryota"/>
</dbReference>
<dbReference type="GeneID" id="9676673"/>
<gene>
    <name evidence="2" type="ORF">NECHADRAFT_75802</name>
</gene>